<dbReference type="EMBL" id="CP096022">
    <property type="protein sequence ID" value="UPM45166.1"/>
    <property type="molecule type" value="Genomic_DNA"/>
</dbReference>
<reference evidence="17" key="1">
    <citation type="submission" date="2022-04" db="EMBL/GenBank/DDBJ databases">
        <title>Halocatena sp. nov., isolated from a salt lake.</title>
        <authorList>
            <person name="Cui H.-L."/>
        </authorList>
    </citation>
    <scope>NUCLEOTIDE SEQUENCE</scope>
    <source>
        <strain evidence="17">AD-1</strain>
        <plasmid evidence="17">unnamed3</plasmid>
    </source>
</reference>
<comment type="similarity">
    <text evidence="2">Belongs to the cytochrome c oxidase subunit 2 family.</text>
</comment>
<evidence type="ECO:0000256" key="13">
    <source>
        <dbReference type="ARBA" id="ARBA00031389"/>
    </source>
</evidence>
<dbReference type="GO" id="GO:0005507">
    <property type="term" value="F:copper ion binding"/>
    <property type="evidence" value="ECO:0007669"/>
    <property type="project" value="InterPro"/>
</dbReference>
<keyword evidence="9" id="KW-0249">Electron transport</keyword>
<evidence type="ECO:0000256" key="1">
    <source>
        <dbReference type="ARBA" id="ARBA00004141"/>
    </source>
</evidence>
<dbReference type="AlphaFoldDB" id="A0A8U0A8K3"/>
<dbReference type="PRINTS" id="PR01166">
    <property type="entry name" value="CYCOXIDASEII"/>
</dbReference>
<dbReference type="InterPro" id="IPR036257">
    <property type="entry name" value="Cyt_c_oxidase_su2_TM_sf"/>
</dbReference>
<keyword evidence="17" id="KW-0614">Plasmid</keyword>
<dbReference type="GO" id="GO:0042773">
    <property type="term" value="P:ATP synthesis coupled electron transport"/>
    <property type="evidence" value="ECO:0007669"/>
    <property type="project" value="TreeGrafter"/>
</dbReference>
<name>A0A8U0A8K3_9EURY</name>
<evidence type="ECO:0000256" key="12">
    <source>
        <dbReference type="ARBA" id="ARBA00023136"/>
    </source>
</evidence>
<feature type="transmembrane region" description="Helical" evidence="14">
    <location>
        <begin position="46"/>
        <end position="65"/>
    </location>
</feature>
<dbReference type="CDD" id="cd13914">
    <property type="entry name" value="CuRO_HCO_II_like_3"/>
    <property type="match status" value="1"/>
</dbReference>
<dbReference type="Proteomes" id="UP000831768">
    <property type="component" value="Plasmid unnamed3"/>
</dbReference>
<dbReference type="InterPro" id="IPR011759">
    <property type="entry name" value="Cyt_c_oxidase_su2_TM_dom"/>
</dbReference>
<dbReference type="GO" id="GO:0004129">
    <property type="term" value="F:cytochrome-c oxidase activity"/>
    <property type="evidence" value="ECO:0007669"/>
    <property type="project" value="UniProtKB-EC"/>
</dbReference>
<feature type="transmembrane region" description="Helical" evidence="14">
    <location>
        <begin position="6"/>
        <end position="26"/>
    </location>
</feature>
<keyword evidence="10 14" id="KW-1133">Transmembrane helix</keyword>
<proteinExistence type="inferred from homology"/>
<evidence type="ECO:0000256" key="9">
    <source>
        <dbReference type="ARBA" id="ARBA00022982"/>
    </source>
</evidence>
<dbReference type="EC" id="7.1.1.9" evidence="3"/>
<dbReference type="NCBIfam" id="TIGR02866">
    <property type="entry name" value="CoxB"/>
    <property type="match status" value="1"/>
</dbReference>
<dbReference type="InterPro" id="IPR001505">
    <property type="entry name" value="Copper_CuA"/>
</dbReference>
<dbReference type="GeneID" id="71929894"/>
<keyword evidence="7" id="KW-0479">Metal-binding</keyword>
<feature type="domain" description="Cytochrome oxidase subunit II transmembrane region profile" evidence="16">
    <location>
        <begin position="18"/>
        <end position="113"/>
    </location>
</feature>
<evidence type="ECO:0000256" key="14">
    <source>
        <dbReference type="SAM" id="Phobius"/>
    </source>
</evidence>
<evidence type="ECO:0000256" key="6">
    <source>
        <dbReference type="ARBA" id="ARBA00022692"/>
    </source>
</evidence>
<keyword evidence="12 14" id="KW-0472">Membrane</keyword>
<gene>
    <name evidence="17" type="primary">coxB</name>
    <name evidence="17" type="ORF">MW046_17565</name>
</gene>
<dbReference type="PANTHER" id="PTHR22888">
    <property type="entry name" value="CYTOCHROME C OXIDASE, SUBUNIT II"/>
    <property type="match status" value="1"/>
</dbReference>
<sequence length="237" mass="26189">MNQSRLLPLVILLVGLVVTVIAVIPLPTAGFNSVSEALLRTLHRRLLLVAVPLALLVEGLLFYAAIKFHGNDDPKPTEERQTFEITWTVVVALILLFVGASSYLVLGDPMVSTGPDVTNSPRTVNVHVTGQNWFWEFTYPDEGVTTTNTLVLPSNRTILFRVTSKDVIHSVHIPALGVKQDAIPGRTNTFKTNGTKTGTYRLYCAEFCGTGHSKMLATVEVVSPGEYRRWLHQQKHT</sequence>
<keyword evidence="18" id="KW-1185">Reference proteome</keyword>
<dbReference type="InterPro" id="IPR008972">
    <property type="entry name" value="Cupredoxin"/>
</dbReference>
<organism evidence="17 18">
    <name type="scientific">Halocatena salina</name>
    <dbReference type="NCBI Taxonomy" id="2934340"/>
    <lineage>
        <taxon>Archaea</taxon>
        <taxon>Methanobacteriati</taxon>
        <taxon>Methanobacteriota</taxon>
        <taxon>Stenosarchaea group</taxon>
        <taxon>Halobacteria</taxon>
        <taxon>Halobacteriales</taxon>
        <taxon>Natronomonadaceae</taxon>
        <taxon>Halocatena</taxon>
    </lineage>
</organism>
<evidence type="ECO:0000256" key="3">
    <source>
        <dbReference type="ARBA" id="ARBA00012949"/>
    </source>
</evidence>
<evidence type="ECO:0000256" key="5">
    <source>
        <dbReference type="ARBA" id="ARBA00022660"/>
    </source>
</evidence>
<dbReference type="Gene3D" id="1.10.287.90">
    <property type="match status" value="1"/>
</dbReference>
<evidence type="ECO:0000259" key="15">
    <source>
        <dbReference type="PROSITE" id="PS50857"/>
    </source>
</evidence>
<dbReference type="InterPro" id="IPR014222">
    <property type="entry name" value="Cyt_c_oxidase_su2"/>
</dbReference>
<dbReference type="PROSITE" id="PS50857">
    <property type="entry name" value="COX2_CUA"/>
    <property type="match status" value="1"/>
</dbReference>
<dbReference type="PROSITE" id="PS50999">
    <property type="entry name" value="COX2_TM"/>
    <property type="match status" value="1"/>
</dbReference>
<keyword evidence="4" id="KW-0813">Transport</keyword>
<dbReference type="PROSITE" id="PS00078">
    <property type="entry name" value="COX2"/>
    <property type="match status" value="1"/>
</dbReference>
<evidence type="ECO:0000256" key="7">
    <source>
        <dbReference type="ARBA" id="ARBA00022723"/>
    </source>
</evidence>
<dbReference type="Gene3D" id="2.60.40.420">
    <property type="entry name" value="Cupredoxins - blue copper proteins"/>
    <property type="match status" value="1"/>
</dbReference>
<dbReference type="InterPro" id="IPR045187">
    <property type="entry name" value="CcO_II"/>
</dbReference>
<dbReference type="PANTHER" id="PTHR22888:SF9">
    <property type="entry name" value="CYTOCHROME C OXIDASE SUBUNIT 2"/>
    <property type="match status" value="1"/>
</dbReference>
<evidence type="ECO:0000256" key="2">
    <source>
        <dbReference type="ARBA" id="ARBA00007866"/>
    </source>
</evidence>
<feature type="transmembrane region" description="Helical" evidence="14">
    <location>
        <begin position="85"/>
        <end position="106"/>
    </location>
</feature>
<dbReference type="Pfam" id="PF02790">
    <property type="entry name" value="COX2_TM"/>
    <property type="match status" value="1"/>
</dbReference>
<feature type="domain" description="Cytochrome oxidase subunit II copper A binding" evidence="15">
    <location>
        <begin position="121"/>
        <end position="233"/>
    </location>
</feature>
<dbReference type="KEGG" id="haad:MW046_17565"/>
<dbReference type="SUPFAM" id="SSF81464">
    <property type="entry name" value="Cytochrome c oxidase subunit II-like, transmembrane region"/>
    <property type="match status" value="1"/>
</dbReference>
<evidence type="ECO:0000256" key="4">
    <source>
        <dbReference type="ARBA" id="ARBA00022448"/>
    </source>
</evidence>
<keyword evidence="5" id="KW-0679">Respiratory chain</keyword>
<dbReference type="Pfam" id="PF00116">
    <property type="entry name" value="COX2"/>
    <property type="match status" value="1"/>
</dbReference>
<dbReference type="GO" id="GO:0016491">
    <property type="term" value="F:oxidoreductase activity"/>
    <property type="evidence" value="ECO:0007669"/>
    <property type="project" value="InterPro"/>
</dbReference>
<evidence type="ECO:0000256" key="8">
    <source>
        <dbReference type="ARBA" id="ARBA00022967"/>
    </source>
</evidence>
<keyword evidence="11" id="KW-0186">Copper</keyword>
<evidence type="ECO:0000256" key="11">
    <source>
        <dbReference type="ARBA" id="ARBA00023008"/>
    </source>
</evidence>
<dbReference type="SUPFAM" id="SSF49503">
    <property type="entry name" value="Cupredoxins"/>
    <property type="match status" value="1"/>
</dbReference>
<dbReference type="RefSeq" id="WP_247995820.1">
    <property type="nucleotide sequence ID" value="NZ_CP096022.1"/>
</dbReference>
<evidence type="ECO:0000313" key="17">
    <source>
        <dbReference type="EMBL" id="UPM45166.1"/>
    </source>
</evidence>
<keyword evidence="8" id="KW-1278">Translocase</keyword>
<dbReference type="GO" id="GO:0016020">
    <property type="term" value="C:membrane"/>
    <property type="evidence" value="ECO:0007669"/>
    <property type="project" value="UniProtKB-SubCell"/>
</dbReference>
<protein>
    <recommendedName>
        <fullName evidence="3">cytochrome-c oxidase</fullName>
        <ecNumber evidence="3">7.1.1.9</ecNumber>
    </recommendedName>
    <alternativeName>
        <fullName evidence="13">Cytochrome c oxidase polypeptide II</fullName>
    </alternativeName>
</protein>
<geneLocation type="plasmid" evidence="17 18">
    <name>unnamed3</name>
</geneLocation>
<evidence type="ECO:0000256" key="10">
    <source>
        <dbReference type="ARBA" id="ARBA00022989"/>
    </source>
</evidence>
<keyword evidence="6 14" id="KW-0812">Transmembrane</keyword>
<dbReference type="InterPro" id="IPR002429">
    <property type="entry name" value="CcO_II-like_C"/>
</dbReference>
<evidence type="ECO:0000313" key="18">
    <source>
        <dbReference type="Proteomes" id="UP000831768"/>
    </source>
</evidence>
<evidence type="ECO:0000259" key="16">
    <source>
        <dbReference type="PROSITE" id="PS50999"/>
    </source>
</evidence>
<accession>A0A8U0A8K3</accession>
<comment type="subcellular location">
    <subcellularLocation>
        <location evidence="1">Membrane</location>
        <topology evidence="1">Multi-pass membrane protein</topology>
    </subcellularLocation>
</comment>